<feature type="domain" description="TonB C-terminal" evidence="9">
    <location>
        <begin position="612"/>
        <end position="700"/>
    </location>
</feature>
<evidence type="ECO:0000256" key="3">
    <source>
        <dbReference type="ARBA" id="ARBA00022448"/>
    </source>
</evidence>
<sequence>MLKIKGGLMRYMRFILVAIAIVVLFASCEKKVSRLPETGEAGGEIAVGIIGEPENLTPFYPSFIYHNEITDMLFMPLHKKDVNDKIVPMLATSWEYSEDLKKITYNLRHDVVWQDQTPVTAYDVEYTFKMMKDPANNYPLIMKLQNIDSAKAISETRIIFFFNKVYPMALFDSDIKALPKHILEKEKNLANAAFNRKPVGNGPYKLDKWEAGKFISLVKNENYSLEDKPLIEKIVYMIYSDQAVMVEDIKQGKIDIAYDISPERIGELGKLKNVTPINKKGNTYTYLGFNTSRKPFDSKDFRKGISMLIDRNLLIKNTLQGNGISANGPITPSFWAYSENVKPVAFNKTDGEKLINTILKKDAKRYTYNAKPYTLNIITDRNDATMVNVAKEIALQLTNAGLSVKVTDLPSDSLIIKLFTRDYDLYVLSWQVSEDFNPFPFWSSKKEIGRFNFVDYYNANVDSIVNLAMTTMDKDEAFGYWEEFQKIIAEDQPYAFLYVPNRIIIVNNTIKSFDNVYTSSIEPISNLDIFYVEKTAQKKIDMAMLINPVEKVEEKKEETAKKTENKTEVKKTETKKEEVKTTPAPTAAQLLSQQVSSQQADTVKKEEEKKTAIIVQPAPVKIIQPSYPEAAKKIGAEGTVYVEAIVGKDGKVVSAKVIKSLNSVCDEAAVNAAMQAVFKPGTSDGVPTEMKTTIPYRFKP</sequence>
<evidence type="ECO:0000256" key="4">
    <source>
        <dbReference type="ARBA" id="ARBA00022692"/>
    </source>
</evidence>
<reference evidence="10 11" key="1">
    <citation type="journal article" date="2018" name="Nat. Biotechnol.">
        <title>A standardized bacterial taxonomy based on genome phylogeny substantially revises the tree of life.</title>
        <authorList>
            <person name="Parks D.H."/>
            <person name="Chuvochina M."/>
            <person name="Waite D.W."/>
            <person name="Rinke C."/>
            <person name="Skarshewski A."/>
            <person name="Chaumeil P.A."/>
            <person name="Hugenholtz P."/>
        </authorList>
    </citation>
    <scope>NUCLEOTIDE SEQUENCE [LARGE SCALE GENOMIC DNA]</scope>
    <source>
        <strain evidence="10">UBA9956</strain>
    </source>
</reference>
<comment type="caution">
    <text evidence="10">The sequence shown here is derived from an EMBL/GenBank/DDBJ whole genome shotgun (WGS) entry which is preliminary data.</text>
</comment>
<keyword evidence="6" id="KW-1133">Transmembrane helix</keyword>
<accession>A0A350HBC6</accession>
<protein>
    <recommendedName>
        <fullName evidence="9">TonB C-terminal domain-containing protein</fullName>
    </recommendedName>
</protein>
<dbReference type="InterPro" id="IPR000914">
    <property type="entry name" value="SBP_5_dom"/>
</dbReference>
<dbReference type="Gene3D" id="3.90.76.10">
    <property type="entry name" value="Dipeptide-binding Protein, Domain 1"/>
    <property type="match status" value="1"/>
</dbReference>
<evidence type="ECO:0000313" key="11">
    <source>
        <dbReference type="Proteomes" id="UP000264062"/>
    </source>
</evidence>
<dbReference type="EMBL" id="DMZY01000194">
    <property type="protein sequence ID" value="HAV92842.1"/>
    <property type="molecule type" value="Genomic_DNA"/>
</dbReference>
<comment type="subcellular location">
    <subcellularLocation>
        <location evidence="1">Membrane</location>
        <topology evidence="1">Single-pass membrane protein</topology>
    </subcellularLocation>
</comment>
<dbReference type="InterPro" id="IPR006260">
    <property type="entry name" value="TonB/TolA_C"/>
</dbReference>
<dbReference type="GO" id="GO:0016020">
    <property type="term" value="C:membrane"/>
    <property type="evidence" value="ECO:0007669"/>
    <property type="project" value="UniProtKB-SubCell"/>
</dbReference>
<keyword evidence="3" id="KW-0813">Transport</keyword>
<keyword evidence="5" id="KW-0732">Signal</keyword>
<organism evidence="10 11">
    <name type="scientific">candidate division WOR-3 bacterium</name>
    <dbReference type="NCBI Taxonomy" id="2052148"/>
    <lineage>
        <taxon>Bacteria</taxon>
        <taxon>Bacteria division WOR-3</taxon>
    </lineage>
</organism>
<gene>
    <name evidence="10" type="ORF">DCW38_06650</name>
</gene>
<dbReference type="PROSITE" id="PS51257">
    <property type="entry name" value="PROKAR_LIPOPROTEIN"/>
    <property type="match status" value="1"/>
</dbReference>
<feature type="region of interest" description="Disordered" evidence="8">
    <location>
        <begin position="554"/>
        <end position="582"/>
    </location>
</feature>
<dbReference type="AlphaFoldDB" id="A0A350HBC6"/>
<name>A0A350HBC6_UNCW3</name>
<evidence type="ECO:0000256" key="1">
    <source>
        <dbReference type="ARBA" id="ARBA00004167"/>
    </source>
</evidence>
<dbReference type="GO" id="GO:1904680">
    <property type="term" value="F:peptide transmembrane transporter activity"/>
    <property type="evidence" value="ECO:0007669"/>
    <property type="project" value="TreeGrafter"/>
</dbReference>
<dbReference type="PROSITE" id="PS52015">
    <property type="entry name" value="TONB_CTD"/>
    <property type="match status" value="1"/>
</dbReference>
<dbReference type="SUPFAM" id="SSF74653">
    <property type="entry name" value="TolA/TonB C-terminal domain"/>
    <property type="match status" value="1"/>
</dbReference>
<dbReference type="Gene3D" id="3.10.105.10">
    <property type="entry name" value="Dipeptide-binding Protein, Domain 3"/>
    <property type="match status" value="1"/>
</dbReference>
<keyword evidence="7" id="KW-0472">Membrane</keyword>
<evidence type="ECO:0000256" key="6">
    <source>
        <dbReference type="ARBA" id="ARBA00022989"/>
    </source>
</evidence>
<dbReference type="Proteomes" id="UP000264062">
    <property type="component" value="Unassembled WGS sequence"/>
</dbReference>
<evidence type="ECO:0000259" key="9">
    <source>
        <dbReference type="PROSITE" id="PS52015"/>
    </source>
</evidence>
<evidence type="ECO:0000256" key="2">
    <source>
        <dbReference type="ARBA" id="ARBA00005695"/>
    </source>
</evidence>
<dbReference type="PANTHER" id="PTHR30290">
    <property type="entry name" value="PERIPLASMIC BINDING COMPONENT OF ABC TRANSPORTER"/>
    <property type="match status" value="1"/>
</dbReference>
<dbReference type="GO" id="GO:0015833">
    <property type="term" value="P:peptide transport"/>
    <property type="evidence" value="ECO:0007669"/>
    <property type="project" value="TreeGrafter"/>
</dbReference>
<dbReference type="Gene3D" id="3.40.190.10">
    <property type="entry name" value="Periplasmic binding protein-like II"/>
    <property type="match status" value="1"/>
</dbReference>
<evidence type="ECO:0000256" key="7">
    <source>
        <dbReference type="ARBA" id="ARBA00023136"/>
    </source>
</evidence>
<dbReference type="NCBIfam" id="TIGR01352">
    <property type="entry name" value="tonB_Cterm"/>
    <property type="match status" value="1"/>
</dbReference>
<comment type="similarity">
    <text evidence="2">Belongs to the bacterial solute-binding protein 5 family.</text>
</comment>
<keyword evidence="4" id="KW-0812">Transmembrane</keyword>
<dbReference type="Gene3D" id="3.30.1150.10">
    <property type="match status" value="1"/>
</dbReference>
<dbReference type="SUPFAM" id="SSF53850">
    <property type="entry name" value="Periplasmic binding protein-like II"/>
    <property type="match status" value="1"/>
</dbReference>
<dbReference type="InterPro" id="IPR037682">
    <property type="entry name" value="TonB_C"/>
</dbReference>
<dbReference type="PANTHER" id="PTHR30290:SF9">
    <property type="entry name" value="OLIGOPEPTIDE-BINDING PROTEIN APPA"/>
    <property type="match status" value="1"/>
</dbReference>
<dbReference type="InterPro" id="IPR039424">
    <property type="entry name" value="SBP_5"/>
</dbReference>
<evidence type="ECO:0000313" key="10">
    <source>
        <dbReference type="EMBL" id="HAV92842.1"/>
    </source>
</evidence>
<feature type="compositionally biased region" description="Basic and acidic residues" evidence="8">
    <location>
        <begin position="554"/>
        <end position="580"/>
    </location>
</feature>
<dbReference type="Pfam" id="PF00496">
    <property type="entry name" value="SBP_bac_5"/>
    <property type="match status" value="1"/>
</dbReference>
<evidence type="ECO:0000256" key="8">
    <source>
        <dbReference type="SAM" id="MobiDB-lite"/>
    </source>
</evidence>
<evidence type="ECO:0000256" key="5">
    <source>
        <dbReference type="ARBA" id="ARBA00022729"/>
    </source>
</evidence>
<dbReference type="Pfam" id="PF03544">
    <property type="entry name" value="TonB_C"/>
    <property type="match status" value="1"/>
</dbReference>
<proteinExistence type="inferred from homology"/>